<keyword evidence="4" id="KW-1185">Reference proteome</keyword>
<organism evidence="3 4">
    <name type="scientific">Sphingomonas changnyeongensis</name>
    <dbReference type="NCBI Taxonomy" id="2698679"/>
    <lineage>
        <taxon>Bacteria</taxon>
        <taxon>Pseudomonadati</taxon>
        <taxon>Pseudomonadota</taxon>
        <taxon>Alphaproteobacteria</taxon>
        <taxon>Sphingomonadales</taxon>
        <taxon>Sphingomonadaceae</taxon>
        <taxon>Sphingomonas</taxon>
    </lineage>
</organism>
<evidence type="ECO:0000256" key="2">
    <source>
        <dbReference type="SAM" id="MobiDB-lite"/>
    </source>
</evidence>
<dbReference type="RefSeq" id="WP_160594061.1">
    <property type="nucleotide sequence ID" value="NZ_CP047896.1"/>
</dbReference>
<dbReference type="EMBL" id="CP047896">
    <property type="protein sequence ID" value="QHL92027.1"/>
    <property type="molecule type" value="Genomic_DNA"/>
</dbReference>
<keyword evidence="1" id="KW-0233">DNA recombination</keyword>
<feature type="region of interest" description="Disordered" evidence="2">
    <location>
        <begin position="699"/>
        <end position="722"/>
    </location>
</feature>
<gene>
    <name evidence="3" type="ORF">GVO57_14130</name>
</gene>
<dbReference type="KEGG" id="schy:GVO57_14130"/>
<accession>A0A7Z2NZ16</accession>
<keyword evidence="3" id="KW-0614">Plasmid</keyword>
<dbReference type="AlphaFoldDB" id="A0A7Z2NZ16"/>
<feature type="compositionally biased region" description="Basic and acidic residues" evidence="2">
    <location>
        <begin position="996"/>
        <end position="1017"/>
    </location>
</feature>
<dbReference type="InterPro" id="IPR013762">
    <property type="entry name" value="Integrase-like_cat_sf"/>
</dbReference>
<dbReference type="Gene3D" id="1.10.443.10">
    <property type="entry name" value="Intergrase catalytic core"/>
    <property type="match status" value="1"/>
</dbReference>
<name>A0A7Z2NZ16_9SPHN</name>
<feature type="region of interest" description="Disordered" evidence="2">
    <location>
        <begin position="977"/>
        <end position="1017"/>
    </location>
</feature>
<evidence type="ECO:0000256" key="1">
    <source>
        <dbReference type="ARBA" id="ARBA00023172"/>
    </source>
</evidence>
<proteinExistence type="predicted"/>
<dbReference type="SUPFAM" id="SSF56349">
    <property type="entry name" value="DNA breaking-rejoining enzymes"/>
    <property type="match status" value="1"/>
</dbReference>
<dbReference type="InterPro" id="IPR011010">
    <property type="entry name" value="DNA_brk_join_enz"/>
</dbReference>
<dbReference type="GO" id="GO:0015074">
    <property type="term" value="P:DNA integration"/>
    <property type="evidence" value="ECO:0007669"/>
    <property type="project" value="InterPro"/>
</dbReference>
<dbReference type="GO" id="GO:0003677">
    <property type="term" value="F:DNA binding"/>
    <property type="evidence" value="ECO:0007669"/>
    <property type="project" value="InterPro"/>
</dbReference>
<evidence type="ECO:0000313" key="4">
    <source>
        <dbReference type="Proteomes" id="UP000464468"/>
    </source>
</evidence>
<dbReference type="Proteomes" id="UP000464468">
    <property type="component" value="Plasmid pC33"/>
</dbReference>
<evidence type="ECO:0000313" key="3">
    <source>
        <dbReference type="EMBL" id="QHL92027.1"/>
    </source>
</evidence>
<protein>
    <recommendedName>
        <fullName evidence="5">Tyr recombinase domain-containing protein</fullName>
    </recommendedName>
</protein>
<reference evidence="3 4" key="1">
    <citation type="submission" date="2020-01" db="EMBL/GenBank/DDBJ databases">
        <title>Sphingomonas sp. C33 whole genome sequece.</title>
        <authorList>
            <person name="Park C."/>
        </authorList>
    </citation>
    <scope>NUCLEOTIDE SEQUENCE [LARGE SCALE GENOMIC DNA]</scope>
    <source>
        <strain evidence="3 4">C33</strain>
        <plasmid evidence="4">pc33</plasmid>
    </source>
</reference>
<sequence>MTSACHAANPLVAVRLADLQVLACVEHHFLAWAPGAGQGLGDLAGRAMLSAILFGGLNDPACWSEWLSSAMKTHRVRSHQSFWFRLKGAAGAHAFRTWYPDPVTGCYVQALRACFQRHPSSSPPSERAEECLKTALDALAAQSPGTAELHVAASRGPLWLNEVCAVRLHLRVPGLLAEHAAGKTRTHARIKPAAVAENPLEQLDDFLATAEPVSPWRPWFTDQALLHLRDDFFPADLTAFDSSRKLRSQMLESLDQQIKVCGQMGSQNSIHRHILLWLRGRLDKNSSSVSPKPGNIRPSTARRYLLELASYDWQGNRHRSIADEDGKAALDQAFTTMELAAEQRPPKRQMVTRAVLKSFSTYLNAQNPNIPVRTFEKTDMDRQKTGGPRRTVLDHPAFMRLLGLLEDWGALSQREGEQDRPGRARACILAAILMFRTGLRGREVTNLALNDIAFDGPFAELVVRGNAARSNKNQFARRTLPLHALLEKDELALLRRWHAERCNEEFRMVPRARLFPAQRAAPLSVDQYLLEPIDAAIRLLFEGSSLGAALRKRPGYWYALASPLRHSFANHLVASLLLPDEPPNLPPPEGLTPDLVSLERKRRLSHALLRPKQHGLAIMQAVRHVMGHASYKRALETYIHNVDWLLALHVWRDVHQPPLSEREIGGLLGLLQPEAPGGVPLRHELVSDRQLRRRRAKAASQHLASSVLPRPRRGRPPGTVQADDRRLSTTYKAFLHQQLPPTVFGKRAPGDAAILVRKQHHDQPFEWGWLVIHNYLCLRARNVGPAEAAEQLAMPVAVCLRWAQRADELAAITKHRYVRKQGRRVPQALENRRFPQLSGRGFPHPRGAAAKLIDQVWAKRAQLEKPRRWASIQSVLARWQLDPPRMISKKALQKRASFYLALGIPEETLFSRIGGGQWERYQPEAFCAPDDRRVMQLSPLRPRGGDEEGGLLHNSVLHALLMLLIDSELDFEKLKNASAARKGSRSPARARPVRLAKMDMLDKDVVPGREDTGQSRG</sequence>
<geneLocation type="plasmid" evidence="4">
    <name>pc33</name>
</geneLocation>
<evidence type="ECO:0008006" key="5">
    <source>
        <dbReference type="Google" id="ProtNLM"/>
    </source>
</evidence>
<dbReference type="GO" id="GO:0006310">
    <property type="term" value="P:DNA recombination"/>
    <property type="evidence" value="ECO:0007669"/>
    <property type="project" value="UniProtKB-KW"/>
</dbReference>